<sequence length="60" mass="6719">MEKPSWCNFGIARTTFKLTGIVKRMSSSCSHILEERVNDQGVALCDTLCALETRISEDIL</sequence>
<evidence type="ECO:0000313" key="2">
    <source>
        <dbReference type="Proteomes" id="UP001346149"/>
    </source>
</evidence>
<accession>A0AAN7RGW2</accession>
<protein>
    <submittedName>
        <fullName evidence="1">Uncharacterized protein</fullName>
    </submittedName>
</protein>
<comment type="caution">
    <text evidence="1">The sequence shown here is derived from an EMBL/GenBank/DDBJ whole genome shotgun (WGS) entry which is preliminary data.</text>
</comment>
<keyword evidence="2" id="KW-1185">Reference proteome</keyword>
<organism evidence="1 2">
    <name type="scientific">Trapa natans</name>
    <name type="common">Water chestnut</name>
    <dbReference type="NCBI Taxonomy" id="22666"/>
    <lineage>
        <taxon>Eukaryota</taxon>
        <taxon>Viridiplantae</taxon>
        <taxon>Streptophyta</taxon>
        <taxon>Embryophyta</taxon>
        <taxon>Tracheophyta</taxon>
        <taxon>Spermatophyta</taxon>
        <taxon>Magnoliopsida</taxon>
        <taxon>eudicotyledons</taxon>
        <taxon>Gunneridae</taxon>
        <taxon>Pentapetalae</taxon>
        <taxon>rosids</taxon>
        <taxon>malvids</taxon>
        <taxon>Myrtales</taxon>
        <taxon>Lythraceae</taxon>
        <taxon>Trapa</taxon>
    </lineage>
</organism>
<name>A0AAN7RGW2_TRANT</name>
<gene>
    <name evidence="1" type="ORF">SAY86_028934</name>
</gene>
<proteinExistence type="predicted"/>
<evidence type="ECO:0000313" key="1">
    <source>
        <dbReference type="EMBL" id="KAK4796608.1"/>
    </source>
</evidence>
<dbReference type="EMBL" id="JAXQNO010000006">
    <property type="protein sequence ID" value="KAK4796608.1"/>
    <property type="molecule type" value="Genomic_DNA"/>
</dbReference>
<reference evidence="1 2" key="1">
    <citation type="journal article" date="2023" name="Hortic Res">
        <title>Pangenome of water caltrop reveals structural variations and asymmetric subgenome divergence after allopolyploidization.</title>
        <authorList>
            <person name="Zhang X."/>
            <person name="Chen Y."/>
            <person name="Wang L."/>
            <person name="Yuan Y."/>
            <person name="Fang M."/>
            <person name="Shi L."/>
            <person name="Lu R."/>
            <person name="Comes H.P."/>
            <person name="Ma Y."/>
            <person name="Chen Y."/>
            <person name="Huang G."/>
            <person name="Zhou Y."/>
            <person name="Zheng Z."/>
            <person name="Qiu Y."/>
        </authorList>
    </citation>
    <scope>NUCLEOTIDE SEQUENCE [LARGE SCALE GENOMIC DNA]</scope>
    <source>
        <strain evidence="1">F231</strain>
    </source>
</reference>
<dbReference type="AlphaFoldDB" id="A0AAN7RGW2"/>
<dbReference type="Proteomes" id="UP001346149">
    <property type="component" value="Unassembled WGS sequence"/>
</dbReference>